<keyword evidence="2" id="KW-1185">Reference proteome</keyword>
<sequence>MIMKKPVNYFVVDAFTDSAFKGNPAVVCFLDGENKRDDSWLQSLAAEFNLPMTCFCWGKTHGAAECHGRVPLTLCEPVRKILRRWQDIKVAITK</sequence>
<proteinExistence type="predicted"/>
<dbReference type="Gramene" id="Bo3g052220.1">
    <property type="protein sequence ID" value="Bo3g052220.1"/>
    <property type="gene ID" value="Bo3g052220"/>
</dbReference>
<evidence type="ECO:0000313" key="1">
    <source>
        <dbReference type="EnsemblPlants" id="Bo3g052220.1"/>
    </source>
</evidence>
<dbReference type="GO" id="GO:0005737">
    <property type="term" value="C:cytoplasm"/>
    <property type="evidence" value="ECO:0007669"/>
    <property type="project" value="TreeGrafter"/>
</dbReference>
<dbReference type="AlphaFoldDB" id="A0A0D3B8Q5"/>
<reference evidence="1 2" key="1">
    <citation type="journal article" date="2014" name="Genome Biol.">
        <title>Transcriptome and methylome profiling reveals relics of genome dominance in the mesopolyploid Brassica oleracea.</title>
        <authorList>
            <person name="Parkin I.A."/>
            <person name="Koh C."/>
            <person name="Tang H."/>
            <person name="Robinson S.J."/>
            <person name="Kagale S."/>
            <person name="Clarke W.E."/>
            <person name="Town C.D."/>
            <person name="Nixon J."/>
            <person name="Krishnakumar V."/>
            <person name="Bidwell S.L."/>
            <person name="Denoeud F."/>
            <person name="Belcram H."/>
            <person name="Links M.G."/>
            <person name="Just J."/>
            <person name="Clarke C."/>
            <person name="Bender T."/>
            <person name="Huebert T."/>
            <person name="Mason A.S."/>
            <person name="Pires J.C."/>
            <person name="Barker G."/>
            <person name="Moore J."/>
            <person name="Walley P.G."/>
            <person name="Manoli S."/>
            <person name="Batley J."/>
            <person name="Edwards D."/>
            <person name="Nelson M.N."/>
            <person name="Wang X."/>
            <person name="Paterson A.H."/>
            <person name="King G."/>
            <person name="Bancroft I."/>
            <person name="Chalhoub B."/>
            <person name="Sharpe A.G."/>
        </authorList>
    </citation>
    <scope>NUCLEOTIDE SEQUENCE</scope>
    <source>
        <strain evidence="1 2">cv. TO1000</strain>
    </source>
</reference>
<dbReference type="STRING" id="109376.A0A0D3B8Q5"/>
<dbReference type="Proteomes" id="UP000032141">
    <property type="component" value="Chromosome C3"/>
</dbReference>
<dbReference type="EnsemblPlants" id="Bo3g052220.1">
    <property type="protein sequence ID" value="Bo3g052220.1"/>
    <property type="gene ID" value="Bo3g052220"/>
</dbReference>
<dbReference type="Gene3D" id="3.10.310.10">
    <property type="entry name" value="Diaminopimelate Epimerase, Chain A, domain 1"/>
    <property type="match status" value="1"/>
</dbReference>
<name>A0A0D3B8Q5_BRAOL</name>
<dbReference type="Pfam" id="PF02567">
    <property type="entry name" value="PhzC-PhzF"/>
    <property type="match status" value="1"/>
</dbReference>
<dbReference type="eggNOG" id="KOG3033">
    <property type="taxonomic scope" value="Eukaryota"/>
</dbReference>
<reference evidence="1" key="2">
    <citation type="submission" date="2015-03" db="UniProtKB">
        <authorList>
            <consortium name="EnsemblPlants"/>
        </authorList>
    </citation>
    <scope>IDENTIFICATION</scope>
</reference>
<evidence type="ECO:0000313" key="2">
    <source>
        <dbReference type="Proteomes" id="UP000032141"/>
    </source>
</evidence>
<dbReference type="PANTHER" id="PTHR13774:SF41">
    <property type="entry name" value="(RAPE) HYPOTHETICAL PROTEIN"/>
    <property type="match status" value="1"/>
</dbReference>
<dbReference type="GO" id="GO:0016853">
    <property type="term" value="F:isomerase activity"/>
    <property type="evidence" value="ECO:0007669"/>
    <property type="project" value="TreeGrafter"/>
</dbReference>
<dbReference type="InterPro" id="IPR003719">
    <property type="entry name" value="Phenazine_PhzF-like"/>
</dbReference>
<protein>
    <recommendedName>
        <fullName evidence="3">PhzF family phenazine biosynthesis protein</fullName>
    </recommendedName>
</protein>
<organism evidence="1 2">
    <name type="scientific">Brassica oleracea var. oleracea</name>
    <dbReference type="NCBI Taxonomy" id="109376"/>
    <lineage>
        <taxon>Eukaryota</taxon>
        <taxon>Viridiplantae</taxon>
        <taxon>Streptophyta</taxon>
        <taxon>Embryophyta</taxon>
        <taxon>Tracheophyta</taxon>
        <taxon>Spermatophyta</taxon>
        <taxon>Magnoliopsida</taxon>
        <taxon>eudicotyledons</taxon>
        <taxon>Gunneridae</taxon>
        <taxon>Pentapetalae</taxon>
        <taxon>rosids</taxon>
        <taxon>malvids</taxon>
        <taxon>Brassicales</taxon>
        <taxon>Brassicaceae</taxon>
        <taxon>Brassiceae</taxon>
        <taxon>Brassica</taxon>
    </lineage>
</organism>
<accession>A0A0D3B8Q5</accession>
<dbReference type="SUPFAM" id="SSF54506">
    <property type="entry name" value="Diaminopimelate epimerase-like"/>
    <property type="match status" value="1"/>
</dbReference>
<dbReference type="PANTHER" id="PTHR13774">
    <property type="entry name" value="PHENAZINE BIOSYNTHESIS PROTEIN"/>
    <property type="match status" value="1"/>
</dbReference>
<evidence type="ECO:0008006" key="3">
    <source>
        <dbReference type="Google" id="ProtNLM"/>
    </source>
</evidence>
<dbReference type="HOGENOM" id="CLU_2389251_0_0_1"/>